<dbReference type="CDD" id="cd00112">
    <property type="entry name" value="LDLa"/>
    <property type="match status" value="1"/>
</dbReference>
<dbReference type="SUPFAM" id="SSF50494">
    <property type="entry name" value="Trypsin-like serine proteases"/>
    <property type="match status" value="1"/>
</dbReference>
<reference evidence="7 8" key="1">
    <citation type="submission" date="2015-12" db="EMBL/GenBank/DDBJ databases">
        <title>The genome of Folsomia candida.</title>
        <authorList>
            <person name="Faddeeva A."/>
            <person name="Derks M.F."/>
            <person name="Anvar Y."/>
            <person name="Smit S."/>
            <person name="Van Straalen N."/>
            <person name="Roelofs D."/>
        </authorList>
    </citation>
    <scope>NUCLEOTIDE SEQUENCE [LARGE SCALE GENOMIC DNA]</scope>
    <source>
        <strain evidence="7 8">VU population</strain>
        <tissue evidence="7">Whole body</tissue>
    </source>
</reference>
<dbReference type="InterPro" id="IPR023415">
    <property type="entry name" value="LDLR_class-A_CS"/>
</dbReference>
<feature type="disulfide bond" evidence="3">
    <location>
        <begin position="149"/>
        <end position="192"/>
    </location>
</feature>
<sequence length="477" mass="52017">MIIIRPGKKDCPQGEDERVISPQNEFRCRFGGCIKREQTCDGTPDCWGATDESTDTCVGRPTQKPPPPPPPPPPPSRRPPPDSPPPVATQPKETTTRPRPQQTRPRPRPPPPQPVEESPQSQPRPAPSPPKGGCSPITENIQAGFDISCHNKYGKLLGNCTAAVPHGSTATYKCARYYRLAGVGSSTTVRKCQDNGQWTTRRSNFVCSLECGIGGSDTAGLVTGGVSSKRALFHEDPPNSGKWDLKCGGSLITPQAILTAAHCTTKKFTEMPLPVHDIQIGLGRFHRSFNRHDNGEQTRRVRFIEVHPDYNQNTLESDIALIFLDTPAIIDDYVRPVCFPDDDKVQDVHPGNPGHLVGWGRTSGGRFKDDLQEATIPVVDSHTCKAAHQTFASLVRSTNFCAGYRNGTSACDGDSGGGLVFLDSDSRRHFNVQGIVSAGVAKSTGGGGCEDKYYAVFTKVGKFHRWIESKLDTHYQR</sequence>
<dbReference type="InterPro" id="IPR018114">
    <property type="entry name" value="TRYPSIN_HIS"/>
</dbReference>
<comment type="caution">
    <text evidence="7">The sequence shown here is derived from an EMBL/GenBank/DDBJ whole genome shotgun (WGS) entry which is preliminary data.</text>
</comment>
<evidence type="ECO:0000313" key="8">
    <source>
        <dbReference type="Proteomes" id="UP000198287"/>
    </source>
</evidence>
<dbReference type="OMA" id="HVVCPTY"/>
<dbReference type="InterPro" id="IPR009003">
    <property type="entry name" value="Peptidase_S1_PA"/>
</dbReference>
<dbReference type="Pfam" id="PF00084">
    <property type="entry name" value="Sushi"/>
    <property type="match status" value="1"/>
</dbReference>
<dbReference type="GO" id="GO:0004252">
    <property type="term" value="F:serine-type endopeptidase activity"/>
    <property type="evidence" value="ECO:0007669"/>
    <property type="project" value="InterPro"/>
</dbReference>
<feature type="region of interest" description="Disordered" evidence="4">
    <location>
        <begin position="38"/>
        <end position="139"/>
    </location>
</feature>
<dbReference type="Proteomes" id="UP000198287">
    <property type="component" value="Unassembled WGS sequence"/>
</dbReference>
<dbReference type="InterPro" id="IPR001314">
    <property type="entry name" value="Peptidase_S1A"/>
</dbReference>
<dbReference type="Gene3D" id="4.10.400.10">
    <property type="entry name" value="Low-density Lipoprotein Receptor"/>
    <property type="match status" value="1"/>
</dbReference>
<accession>A0A226ESV9</accession>
<dbReference type="PRINTS" id="PR00722">
    <property type="entry name" value="CHYMOTRYPSIN"/>
</dbReference>
<evidence type="ECO:0000256" key="4">
    <source>
        <dbReference type="SAM" id="MobiDB-lite"/>
    </source>
</evidence>
<feature type="domain" description="Sushi" evidence="6">
    <location>
        <begin position="147"/>
        <end position="209"/>
    </location>
</feature>
<dbReference type="OrthoDB" id="6147874at2759"/>
<dbReference type="Gene3D" id="2.10.70.10">
    <property type="entry name" value="Complement Module, domain 1"/>
    <property type="match status" value="1"/>
</dbReference>
<dbReference type="PANTHER" id="PTHR24252:SF7">
    <property type="entry name" value="HYALIN"/>
    <property type="match status" value="1"/>
</dbReference>
<dbReference type="SUPFAM" id="SSF101447">
    <property type="entry name" value="Formin homology 2 domain (FH2 domain)"/>
    <property type="match status" value="1"/>
</dbReference>
<dbReference type="PANTHER" id="PTHR24252">
    <property type="entry name" value="ACROSIN-RELATED"/>
    <property type="match status" value="1"/>
</dbReference>
<evidence type="ECO:0000256" key="2">
    <source>
        <dbReference type="PROSITE-ProRule" id="PRU00124"/>
    </source>
</evidence>
<protein>
    <submittedName>
        <fullName evidence="7">Limulus clotting factor C</fullName>
    </submittedName>
</protein>
<dbReference type="InterPro" id="IPR001254">
    <property type="entry name" value="Trypsin_dom"/>
</dbReference>
<dbReference type="InterPro" id="IPR035976">
    <property type="entry name" value="Sushi/SCR/CCP_sf"/>
</dbReference>
<evidence type="ECO:0000313" key="7">
    <source>
        <dbReference type="EMBL" id="OXA60589.1"/>
    </source>
</evidence>
<dbReference type="STRING" id="158441.A0A226ESV9"/>
<dbReference type="PROSITE" id="PS50240">
    <property type="entry name" value="TRYPSIN_DOM"/>
    <property type="match status" value="1"/>
</dbReference>
<keyword evidence="8" id="KW-1185">Reference proteome</keyword>
<dbReference type="Gene3D" id="2.40.10.10">
    <property type="entry name" value="Trypsin-like serine proteases"/>
    <property type="match status" value="2"/>
</dbReference>
<dbReference type="PROSITE" id="PS01209">
    <property type="entry name" value="LDLRA_1"/>
    <property type="match status" value="1"/>
</dbReference>
<evidence type="ECO:0000259" key="6">
    <source>
        <dbReference type="PROSITE" id="PS50923"/>
    </source>
</evidence>
<dbReference type="PROSITE" id="PS50068">
    <property type="entry name" value="LDLRA_2"/>
    <property type="match status" value="1"/>
</dbReference>
<feature type="compositionally biased region" description="Low complexity" evidence="4">
    <location>
        <begin position="89"/>
        <end position="104"/>
    </location>
</feature>
<evidence type="ECO:0000256" key="3">
    <source>
        <dbReference type="PROSITE-ProRule" id="PRU00302"/>
    </source>
</evidence>
<dbReference type="PROSITE" id="PS00134">
    <property type="entry name" value="TRYPSIN_HIS"/>
    <property type="match status" value="1"/>
</dbReference>
<dbReference type="InterPro" id="IPR000436">
    <property type="entry name" value="Sushi_SCR_CCP_dom"/>
</dbReference>
<feature type="domain" description="Peptidase S1" evidence="5">
    <location>
        <begin position="222"/>
        <end position="472"/>
    </location>
</feature>
<comment type="caution">
    <text evidence="3">Lacks conserved residue(s) required for the propagation of feature annotation.</text>
</comment>
<evidence type="ECO:0000256" key="1">
    <source>
        <dbReference type="ARBA" id="ARBA00023157"/>
    </source>
</evidence>
<dbReference type="Pfam" id="PF00057">
    <property type="entry name" value="Ldl_recept_a"/>
    <property type="match status" value="1"/>
</dbReference>
<dbReference type="InterPro" id="IPR002172">
    <property type="entry name" value="LDrepeatLR_classA_rpt"/>
</dbReference>
<dbReference type="InterPro" id="IPR043504">
    <property type="entry name" value="Peptidase_S1_PA_chymotrypsin"/>
</dbReference>
<name>A0A226ESV9_FOLCA</name>
<dbReference type="SUPFAM" id="SSF57424">
    <property type="entry name" value="LDL receptor-like module"/>
    <property type="match status" value="1"/>
</dbReference>
<gene>
    <name evidence="7" type="ORF">Fcan01_04489</name>
</gene>
<organism evidence="7 8">
    <name type="scientific">Folsomia candida</name>
    <name type="common">Springtail</name>
    <dbReference type="NCBI Taxonomy" id="158441"/>
    <lineage>
        <taxon>Eukaryota</taxon>
        <taxon>Metazoa</taxon>
        <taxon>Ecdysozoa</taxon>
        <taxon>Arthropoda</taxon>
        <taxon>Hexapoda</taxon>
        <taxon>Collembola</taxon>
        <taxon>Entomobryomorpha</taxon>
        <taxon>Isotomoidea</taxon>
        <taxon>Isotomidae</taxon>
        <taxon>Proisotominae</taxon>
        <taxon>Folsomia</taxon>
    </lineage>
</organism>
<dbReference type="FunFam" id="2.40.10.10:FF:000068">
    <property type="entry name" value="transmembrane protease serine 2"/>
    <property type="match status" value="1"/>
</dbReference>
<dbReference type="PROSITE" id="PS50923">
    <property type="entry name" value="SUSHI"/>
    <property type="match status" value="1"/>
</dbReference>
<feature type="compositionally biased region" description="Pro residues" evidence="4">
    <location>
        <begin position="63"/>
        <end position="88"/>
    </location>
</feature>
<dbReference type="Pfam" id="PF00089">
    <property type="entry name" value="Trypsin"/>
    <property type="match status" value="1"/>
</dbReference>
<keyword evidence="1 3" id="KW-1015">Disulfide bond</keyword>
<dbReference type="EMBL" id="LNIX01000002">
    <property type="protein sequence ID" value="OXA60589.1"/>
    <property type="molecule type" value="Genomic_DNA"/>
</dbReference>
<dbReference type="SUPFAM" id="SSF57535">
    <property type="entry name" value="Complement control module/SCR domain"/>
    <property type="match status" value="1"/>
</dbReference>
<dbReference type="CDD" id="cd00033">
    <property type="entry name" value="CCP"/>
    <property type="match status" value="1"/>
</dbReference>
<dbReference type="AlphaFoldDB" id="A0A226ESV9"/>
<dbReference type="InterPro" id="IPR036055">
    <property type="entry name" value="LDL_receptor-like_sf"/>
</dbReference>
<feature type="disulfide bond" evidence="2">
    <location>
        <begin position="28"/>
        <end position="46"/>
    </location>
</feature>
<keyword evidence="3" id="KW-0768">Sushi</keyword>
<proteinExistence type="predicted"/>
<dbReference type="CDD" id="cd00190">
    <property type="entry name" value="Tryp_SPc"/>
    <property type="match status" value="1"/>
</dbReference>
<dbReference type="GO" id="GO:0006508">
    <property type="term" value="P:proteolysis"/>
    <property type="evidence" value="ECO:0007669"/>
    <property type="project" value="InterPro"/>
</dbReference>
<dbReference type="SMART" id="SM00192">
    <property type="entry name" value="LDLa"/>
    <property type="match status" value="1"/>
</dbReference>
<dbReference type="SMART" id="SM00020">
    <property type="entry name" value="Tryp_SPc"/>
    <property type="match status" value="1"/>
</dbReference>
<evidence type="ECO:0000259" key="5">
    <source>
        <dbReference type="PROSITE" id="PS50240"/>
    </source>
</evidence>